<evidence type="ECO:0000313" key="7">
    <source>
        <dbReference type="EMBL" id="CAB3393652.1"/>
    </source>
</evidence>
<dbReference type="PANTHER" id="PTHR43175">
    <property type="entry name" value="CARBONIC ANHYDRASE"/>
    <property type="match status" value="1"/>
</dbReference>
<dbReference type="EC" id="4.2.1.1" evidence="2"/>
<evidence type="ECO:0000256" key="4">
    <source>
        <dbReference type="ARBA" id="ARBA00022833"/>
    </source>
</evidence>
<feature type="binding site" evidence="6">
    <location>
        <position position="38"/>
    </location>
    <ligand>
        <name>Zn(2+)</name>
        <dbReference type="ChEBI" id="CHEBI:29105"/>
    </ligand>
</feature>
<evidence type="ECO:0000256" key="2">
    <source>
        <dbReference type="ARBA" id="ARBA00012925"/>
    </source>
</evidence>
<keyword evidence="3 6" id="KW-0479">Metal-binding</keyword>
<dbReference type="GO" id="GO:0004089">
    <property type="term" value="F:carbonate dehydratase activity"/>
    <property type="evidence" value="ECO:0007669"/>
    <property type="project" value="UniProtKB-EC"/>
</dbReference>
<proteinExistence type="inferred from homology"/>
<keyword evidence="4 6" id="KW-0862">Zinc</keyword>
<dbReference type="PANTHER" id="PTHR43175:SF3">
    <property type="entry name" value="CARBON DISULFIDE HYDROLASE"/>
    <property type="match status" value="1"/>
</dbReference>
<evidence type="ECO:0000256" key="5">
    <source>
        <dbReference type="ARBA" id="ARBA00048348"/>
    </source>
</evidence>
<comment type="cofactor">
    <cofactor evidence="6">
        <name>Zn(2+)</name>
        <dbReference type="ChEBI" id="CHEBI:29105"/>
    </cofactor>
    <text evidence="6">Binds 1 zinc ion per subunit.</text>
</comment>
<dbReference type="SMART" id="SM00947">
    <property type="entry name" value="Pro_CA"/>
    <property type="match status" value="1"/>
</dbReference>
<dbReference type="Gene3D" id="3.40.1050.10">
    <property type="entry name" value="Carbonic anhydrase"/>
    <property type="match status" value="1"/>
</dbReference>
<sequence length="194" mass="21406">MSFLAETLAFNREFVQNRSYAEIPQSKYPKKKVLVVTCMDARLVELLPQAMNLHNGDAKFVKTAGALISHPFGGAMRSIMVGVYQLGVEEILVIGHHDCGMIGLRPELVLERAQTRGIPPERLDTLKGAGIDLEGWLTGFDRVEEAVAHSVEMIRQHPLIPRDLPVHGLVVDPTTGQLEVLIDGYNMSRSRGAP</sequence>
<evidence type="ECO:0000256" key="1">
    <source>
        <dbReference type="ARBA" id="ARBA00006217"/>
    </source>
</evidence>
<comment type="catalytic activity">
    <reaction evidence="5">
        <text>hydrogencarbonate + H(+) = CO2 + H2O</text>
        <dbReference type="Rhea" id="RHEA:10748"/>
        <dbReference type="ChEBI" id="CHEBI:15377"/>
        <dbReference type="ChEBI" id="CHEBI:15378"/>
        <dbReference type="ChEBI" id="CHEBI:16526"/>
        <dbReference type="ChEBI" id="CHEBI:17544"/>
        <dbReference type="EC" id="4.2.1.1"/>
    </reaction>
</comment>
<keyword evidence="7" id="KW-0456">Lyase</keyword>
<dbReference type="InterPro" id="IPR001765">
    <property type="entry name" value="Carbonic_anhydrase"/>
</dbReference>
<dbReference type="Proteomes" id="UP000502196">
    <property type="component" value="Chromosome"/>
</dbReference>
<dbReference type="GO" id="GO:0008270">
    <property type="term" value="F:zinc ion binding"/>
    <property type="evidence" value="ECO:0007669"/>
    <property type="project" value="InterPro"/>
</dbReference>
<evidence type="ECO:0000256" key="3">
    <source>
        <dbReference type="ARBA" id="ARBA00022723"/>
    </source>
</evidence>
<name>A0A6F9EAS3_9BACL</name>
<feature type="binding site" evidence="6">
    <location>
        <position position="40"/>
    </location>
    <ligand>
        <name>Zn(2+)</name>
        <dbReference type="ChEBI" id="CHEBI:29105"/>
    </ligand>
</feature>
<comment type="similarity">
    <text evidence="1">Belongs to the beta-class carbonic anhydrase family.</text>
</comment>
<dbReference type="SUPFAM" id="SSF53056">
    <property type="entry name" value="beta-carbonic anhydrase, cab"/>
    <property type="match status" value="1"/>
</dbReference>
<dbReference type="RefSeq" id="WP_170085740.1">
    <property type="nucleotide sequence ID" value="NZ_CP047972.1"/>
</dbReference>
<organism evidence="7 8">
    <name type="scientific">Kyrpidia spormannii</name>
    <dbReference type="NCBI Taxonomy" id="2055160"/>
    <lineage>
        <taxon>Bacteria</taxon>
        <taxon>Bacillati</taxon>
        <taxon>Bacillota</taxon>
        <taxon>Bacilli</taxon>
        <taxon>Bacillales</taxon>
        <taxon>Alicyclobacillaceae</taxon>
        <taxon>Kyrpidia</taxon>
    </lineage>
</organism>
<evidence type="ECO:0000313" key="8">
    <source>
        <dbReference type="Proteomes" id="UP000502196"/>
    </source>
</evidence>
<protein>
    <recommendedName>
        <fullName evidence="2">carbonic anhydrase</fullName>
        <ecNumber evidence="2">4.2.1.1</ecNumber>
    </recommendedName>
</protein>
<reference evidence="7 8" key="1">
    <citation type="submission" date="2020-04" db="EMBL/GenBank/DDBJ databases">
        <authorList>
            <person name="Hogendoorn C."/>
        </authorList>
    </citation>
    <scope>NUCLEOTIDE SEQUENCE [LARGE SCALE GENOMIC DNA]</scope>
    <source>
        <strain evidence="7">COOX1</strain>
    </source>
</reference>
<evidence type="ECO:0000256" key="6">
    <source>
        <dbReference type="PIRSR" id="PIRSR601765-1"/>
    </source>
</evidence>
<dbReference type="EMBL" id="LR792683">
    <property type="protein sequence ID" value="CAB3393652.1"/>
    <property type="molecule type" value="Genomic_DNA"/>
</dbReference>
<dbReference type="CDD" id="cd03379">
    <property type="entry name" value="beta_CA_cladeD"/>
    <property type="match status" value="1"/>
</dbReference>
<accession>A0A6F9EAS3</accession>
<feature type="binding site" evidence="6">
    <location>
        <position position="96"/>
    </location>
    <ligand>
        <name>Zn(2+)</name>
        <dbReference type="ChEBI" id="CHEBI:29105"/>
    </ligand>
</feature>
<dbReference type="Pfam" id="PF00484">
    <property type="entry name" value="Pro_CA"/>
    <property type="match status" value="1"/>
</dbReference>
<dbReference type="AlphaFoldDB" id="A0A6F9EAS3"/>
<feature type="binding site" evidence="6">
    <location>
        <position position="99"/>
    </location>
    <ligand>
        <name>Zn(2+)</name>
        <dbReference type="ChEBI" id="CHEBI:29105"/>
    </ligand>
</feature>
<dbReference type="InterPro" id="IPR036874">
    <property type="entry name" value="Carbonic_anhydrase_sf"/>
</dbReference>
<gene>
    <name evidence="7" type="primary">ytiB</name>
    <name evidence="7" type="ORF">COOX1_2016</name>
</gene>